<keyword evidence="3" id="KW-1185">Reference proteome</keyword>
<feature type="transmembrane region" description="Helical" evidence="1">
    <location>
        <begin position="82"/>
        <end position="106"/>
    </location>
</feature>
<keyword evidence="1" id="KW-0472">Membrane</keyword>
<accession>A0AAD1XRX4</accession>
<proteinExistence type="predicted"/>
<sequence>MCFFFSSMMLVKFSISILRISNSSQPAQAPPRLALNFSLFSEGSFCATYSFCPFSLKIGMISIAILATIQEDFKTPAMLNEIFMLIFLSFKSVSFLAFKTFFTFSWNPSGSNELLMEVNKTKRIHRFPRKYCQILASANWKVDSVHHHTSQCCTSSNHLILNLQCGIHYRNSDLMLTEPILLLKRTLNQELKPLVHQIRYRCRISWMPSFEK</sequence>
<comment type="caution">
    <text evidence="2">The sequence shown here is derived from an EMBL/GenBank/DDBJ whole genome shotgun (WGS) entry which is preliminary data.</text>
</comment>
<keyword evidence="1" id="KW-0812">Transmembrane</keyword>
<evidence type="ECO:0000256" key="1">
    <source>
        <dbReference type="SAM" id="Phobius"/>
    </source>
</evidence>
<dbReference type="Proteomes" id="UP001295684">
    <property type="component" value="Unassembled WGS sequence"/>
</dbReference>
<feature type="transmembrane region" description="Helical" evidence="1">
    <location>
        <begin position="47"/>
        <end position="70"/>
    </location>
</feature>
<reference evidence="2" key="1">
    <citation type="submission" date="2023-07" db="EMBL/GenBank/DDBJ databases">
        <authorList>
            <consortium name="AG Swart"/>
            <person name="Singh M."/>
            <person name="Singh A."/>
            <person name="Seah K."/>
            <person name="Emmerich C."/>
        </authorList>
    </citation>
    <scope>NUCLEOTIDE SEQUENCE</scope>
    <source>
        <strain evidence="2">DP1</strain>
    </source>
</reference>
<organism evidence="2 3">
    <name type="scientific">Euplotes crassus</name>
    <dbReference type="NCBI Taxonomy" id="5936"/>
    <lineage>
        <taxon>Eukaryota</taxon>
        <taxon>Sar</taxon>
        <taxon>Alveolata</taxon>
        <taxon>Ciliophora</taxon>
        <taxon>Intramacronucleata</taxon>
        <taxon>Spirotrichea</taxon>
        <taxon>Hypotrichia</taxon>
        <taxon>Euplotida</taxon>
        <taxon>Euplotidae</taxon>
        <taxon>Moneuplotes</taxon>
    </lineage>
</organism>
<keyword evidence="1" id="KW-1133">Transmembrane helix</keyword>
<name>A0AAD1XRX4_EUPCR</name>
<protein>
    <submittedName>
        <fullName evidence="2">Uncharacterized protein</fullName>
    </submittedName>
</protein>
<gene>
    <name evidence="2" type="ORF">ECRASSUSDP1_LOCUS19137</name>
</gene>
<evidence type="ECO:0000313" key="3">
    <source>
        <dbReference type="Proteomes" id="UP001295684"/>
    </source>
</evidence>
<dbReference type="AlphaFoldDB" id="A0AAD1XRX4"/>
<dbReference type="EMBL" id="CAMPGE010019414">
    <property type="protein sequence ID" value="CAI2377748.1"/>
    <property type="molecule type" value="Genomic_DNA"/>
</dbReference>
<evidence type="ECO:0000313" key="2">
    <source>
        <dbReference type="EMBL" id="CAI2377748.1"/>
    </source>
</evidence>